<comment type="caution">
    <text evidence="2">The sequence shown here is derived from an EMBL/GenBank/DDBJ whole genome shotgun (WGS) entry which is preliminary data.</text>
</comment>
<dbReference type="Proteomes" id="UP001642540">
    <property type="component" value="Unassembled WGS sequence"/>
</dbReference>
<organism evidence="2 3">
    <name type="scientific">Orchesella dallaii</name>
    <dbReference type="NCBI Taxonomy" id="48710"/>
    <lineage>
        <taxon>Eukaryota</taxon>
        <taxon>Metazoa</taxon>
        <taxon>Ecdysozoa</taxon>
        <taxon>Arthropoda</taxon>
        <taxon>Hexapoda</taxon>
        <taxon>Collembola</taxon>
        <taxon>Entomobryomorpha</taxon>
        <taxon>Entomobryoidea</taxon>
        <taxon>Orchesellidae</taxon>
        <taxon>Orchesellinae</taxon>
        <taxon>Orchesella</taxon>
    </lineage>
</organism>
<dbReference type="EMBL" id="CAXLJM020000065">
    <property type="protein sequence ID" value="CAL8120964.1"/>
    <property type="molecule type" value="Genomic_DNA"/>
</dbReference>
<proteinExistence type="predicted"/>
<reference evidence="2 3" key="1">
    <citation type="submission" date="2024-08" db="EMBL/GenBank/DDBJ databases">
        <authorList>
            <person name="Cucini C."/>
            <person name="Frati F."/>
        </authorList>
    </citation>
    <scope>NUCLEOTIDE SEQUENCE [LARGE SCALE GENOMIC DNA]</scope>
</reference>
<keyword evidence="1" id="KW-0472">Membrane</keyword>
<evidence type="ECO:0000313" key="2">
    <source>
        <dbReference type="EMBL" id="CAL8120964.1"/>
    </source>
</evidence>
<gene>
    <name evidence="2" type="ORF">ODALV1_LOCUS19155</name>
</gene>
<evidence type="ECO:0000313" key="3">
    <source>
        <dbReference type="Proteomes" id="UP001642540"/>
    </source>
</evidence>
<name>A0ABP1R631_9HEXA</name>
<sequence>MMQYLQNRYSLRFWPSKFVNRTLYDSPIFITLFAITDLIYSYIVVFPAILIVLLILSYVAFAQIWIKWLRDNIDKWKSPPWKYIRLYKEQQVINHLANAVFSDKMVPYMLFAGITVFVVGFSTVVRPQESSSIVVILNAALSVSILFCAYQFLLESGGRIVHFSADIKAIGSIKFKCAVDRLGIKGCREIRMYIGSTMYFKSTSFASFAQTVLDRLVDFLLVTWT</sequence>
<feature type="transmembrane region" description="Helical" evidence="1">
    <location>
        <begin position="131"/>
        <end position="153"/>
    </location>
</feature>
<feature type="transmembrane region" description="Helical" evidence="1">
    <location>
        <begin position="105"/>
        <end position="125"/>
    </location>
</feature>
<accession>A0ABP1R631</accession>
<keyword evidence="1" id="KW-0812">Transmembrane</keyword>
<evidence type="ECO:0000256" key="1">
    <source>
        <dbReference type="SAM" id="Phobius"/>
    </source>
</evidence>
<protein>
    <submittedName>
        <fullName evidence="2">Uncharacterized protein</fullName>
    </submittedName>
</protein>
<keyword evidence="3" id="KW-1185">Reference proteome</keyword>
<keyword evidence="1" id="KW-1133">Transmembrane helix</keyword>
<feature type="transmembrane region" description="Helical" evidence="1">
    <location>
        <begin position="49"/>
        <end position="69"/>
    </location>
</feature>